<dbReference type="PANTHER" id="PTHR14289">
    <property type="entry name" value="F-BOX ONLY PROTEIN 3"/>
    <property type="match status" value="1"/>
</dbReference>
<evidence type="ECO:0000313" key="5">
    <source>
        <dbReference type="Proteomes" id="UP000198816"/>
    </source>
</evidence>
<dbReference type="STRING" id="1058.SAMN05421783_10646"/>
<proteinExistence type="inferred from homology"/>
<organism evidence="4 5">
    <name type="scientific">Thiocapsa roseopersicina</name>
    <dbReference type="NCBI Taxonomy" id="1058"/>
    <lineage>
        <taxon>Bacteria</taxon>
        <taxon>Pseudomonadati</taxon>
        <taxon>Pseudomonadota</taxon>
        <taxon>Gammaproteobacteria</taxon>
        <taxon>Chromatiales</taxon>
        <taxon>Chromatiaceae</taxon>
        <taxon>Thiocapsa</taxon>
    </lineage>
</organism>
<dbReference type="InterPro" id="IPR007474">
    <property type="entry name" value="ApaG_domain"/>
</dbReference>
<reference evidence="5" key="1">
    <citation type="submission" date="2016-10" db="EMBL/GenBank/DDBJ databases">
        <authorList>
            <person name="Varghese N."/>
            <person name="Submissions S."/>
        </authorList>
    </citation>
    <scope>NUCLEOTIDE SEQUENCE [LARGE SCALE GENOMIC DNA]</scope>
    <source>
        <strain evidence="5">DSM 217</strain>
    </source>
</reference>
<evidence type="ECO:0000256" key="1">
    <source>
        <dbReference type="ARBA" id="ARBA00017693"/>
    </source>
</evidence>
<evidence type="ECO:0000313" key="4">
    <source>
        <dbReference type="EMBL" id="SDW61339.1"/>
    </source>
</evidence>
<name>A0A1H2V086_THIRO</name>
<evidence type="ECO:0000256" key="2">
    <source>
        <dbReference type="HAMAP-Rule" id="MF_00791"/>
    </source>
</evidence>
<protein>
    <recommendedName>
        <fullName evidence="1 2">Protein ApaG</fullName>
    </recommendedName>
</protein>
<sequence>MCIITRSDALVCDVEVQVKEFSIKISANSQYQPERSSPDEGRYVFAYTIVIENHGGQSARLLDRHWIITDADGKAQEVRGEGVVGEQPHLKPGERFEYTSGTIIATPIGSMHGSYGMIGDDGTRFDADIPAFSLASAMTIH</sequence>
<dbReference type="SUPFAM" id="SSF110069">
    <property type="entry name" value="ApaG-like"/>
    <property type="match status" value="1"/>
</dbReference>
<dbReference type="AlphaFoldDB" id="A0A1H2V086"/>
<dbReference type="HAMAP" id="MF_00791">
    <property type="entry name" value="ApaG"/>
    <property type="match status" value="1"/>
</dbReference>
<dbReference type="Pfam" id="PF04379">
    <property type="entry name" value="DUF525"/>
    <property type="match status" value="1"/>
</dbReference>
<keyword evidence="5" id="KW-1185">Reference proteome</keyword>
<dbReference type="Gene3D" id="2.60.40.1470">
    <property type="entry name" value="ApaG domain"/>
    <property type="match status" value="1"/>
</dbReference>
<gene>
    <name evidence="2" type="primary">apaG</name>
    <name evidence="4" type="ORF">SAMN05421783_10646</name>
</gene>
<accession>A0A1H2V086</accession>
<dbReference type="InterPro" id="IPR023065">
    <property type="entry name" value="Uncharacterised_ApaG"/>
</dbReference>
<dbReference type="PROSITE" id="PS51087">
    <property type="entry name" value="APAG"/>
    <property type="match status" value="1"/>
</dbReference>
<feature type="domain" description="ApaG" evidence="3">
    <location>
        <begin position="17"/>
        <end position="141"/>
    </location>
</feature>
<dbReference type="PANTHER" id="PTHR14289:SF16">
    <property type="entry name" value="POLYMERASE DELTA-INTERACTING PROTEIN 2"/>
    <property type="match status" value="1"/>
</dbReference>
<dbReference type="Proteomes" id="UP000198816">
    <property type="component" value="Unassembled WGS sequence"/>
</dbReference>
<dbReference type="EMBL" id="FNNZ01000006">
    <property type="protein sequence ID" value="SDW61339.1"/>
    <property type="molecule type" value="Genomic_DNA"/>
</dbReference>
<dbReference type="NCBIfam" id="NF003967">
    <property type="entry name" value="PRK05461.1"/>
    <property type="match status" value="1"/>
</dbReference>
<evidence type="ECO:0000259" key="3">
    <source>
        <dbReference type="PROSITE" id="PS51087"/>
    </source>
</evidence>
<dbReference type="GO" id="GO:0070987">
    <property type="term" value="P:error-free translesion synthesis"/>
    <property type="evidence" value="ECO:0007669"/>
    <property type="project" value="TreeGrafter"/>
</dbReference>
<dbReference type="InterPro" id="IPR036767">
    <property type="entry name" value="ApaG_sf"/>
</dbReference>